<comment type="subcellular location">
    <subcellularLocation>
        <location evidence="1">Nucleus</location>
    </subcellularLocation>
</comment>
<accession>A0A6J5VEE0</accession>
<evidence type="ECO:0000313" key="5">
    <source>
        <dbReference type="Proteomes" id="UP000507222"/>
    </source>
</evidence>
<dbReference type="PANTHER" id="PTHR23196">
    <property type="entry name" value="PAX TRANSCRIPTION ACTIVATION DOMAIN INTERACTING PROTEIN"/>
    <property type="match status" value="1"/>
</dbReference>
<dbReference type="InterPro" id="IPR051579">
    <property type="entry name" value="DDR_Transcriptional_Reg"/>
</dbReference>
<keyword evidence="3" id="KW-0539">Nucleus</keyword>
<dbReference type="AlphaFoldDB" id="A0A6J5VEE0"/>
<name>A0A6J5VEE0_PRUAR</name>
<gene>
    <name evidence="4" type="ORF">CURHAP_LOCUS44001</name>
</gene>
<dbReference type="Proteomes" id="UP000507222">
    <property type="component" value="Unassembled WGS sequence"/>
</dbReference>
<dbReference type="PANTHER" id="PTHR23196:SF8">
    <property type="entry name" value="N-ACETYLTRANSFERASE"/>
    <property type="match status" value="1"/>
</dbReference>
<dbReference type="GO" id="GO:0006974">
    <property type="term" value="P:DNA damage response"/>
    <property type="evidence" value="ECO:0007669"/>
    <property type="project" value="UniProtKB-KW"/>
</dbReference>
<dbReference type="EMBL" id="CAEKDK010000007">
    <property type="protein sequence ID" value="CAB4286552.1"/>
    <property type="molecule type" value="Genomic_DNA"/>
</dbReference>
<protein>
    <submittedName>
        <fullName evidence="4">Uncharacterized protein</fullName>
    </submittedName>
</protein>
<evidence type="ECO:0000256" key="3">
    <source>
        <dbReference type="ARBA" id="ARBA00023242"/>
    </source>
</evidence>
<keyword evidence="2" id="KW-0227">DNA damage</keyword>
<organism evidence="4 5">
    <name type="scientific">Prunus armeniaca</name>
    <name type="common">Apricot</name>
    <name type="synonym">Armeniaca vulgaris</name>
    <dbReference type="NCBI Taxonomy" id="36596"/>
    <lineage>
        <taxon>Eukaryota</taxon>
        <taxon>Viridiplantae</taxon>
        <taxon>Streptophyta</taxon>
        <taxon>Embryophyta</taxon>
        <taxon>Tracheophyta</taxon>
        <taxon>Spermatophyta</taxon>
        <taxon>Magnoliopsida</taxon>
        <taxon>eudicotyledons</taxon>
        <taxon>Gunneridae</taxon>
        <taxon>Pentapetalae</taxon>
        <taxon>rosids</taxon>
        <taxon>fabids</taxon>
        <taxon>Rosales</taxon>
        <taxon>Rosaceae</taxon>
        <taxon>Amygdaloideae</taxon>
        <taxon>Amygdaleae</taxon>
        <taxon>Prunus</taxon>
    </lineage>
</organism>
<evidence type="ECO:0000256" key="2">
    <source>
        <dbReference type="ARBA" id="ARBA00022763"/>
    </source>
</evidence>
<reference evidence="4 5" key="1">
    <citation type="submission" date="2020-05" db="EMBL/GenBank/DDBJ databases">
        <authorList>
            <person name="Campoy J."/>
            <person name="Schneeberger K."/>
            <person name="Spophaly S."/>
        </authorList>
    </citation>
    <scope>NUCLEOTIDE SEQUENCE [LARGE SCALE GENOMIC DNA]</scope>
    <source>
        <strain evidence="4">PruArmRojPasFocal</strain>
    </source>
</reference>
<dbReference type="GO" id="GO:0005634">
    <property type="term" value="C:nucleus"/>
    <property type="evidence" value="ECO:0007669"/>
    <property type="project" value="UniProtKB-SubCell"/>
</dbReference>
<evidence type="ECO:0000313" key="4">
    <source>
        <dbReference type="EMBL" id="CAB4286552.1"/>
    </source>
</evidence>
<proteinExistence type="predicted"/>
<evidence type="ECO:0000256" key="1">
    <source>
        <dbReference type="ARBA" id="ARBA00004123"/>
    </source>
</evidence>
<sequence length="251" mass="27503">MPEIPLAAGFLVPACIHGAEKETSELDMYIFVGWTRILKGGGFGLNRGGTRGKCRRIPIKADIVSFSFPVVINQGFRVSGNQAVYKGSISSHQEDSPSSVSAARYHYGVDAASKKVKGTIKLAPTEANSLVQKLMEVILVYEGAPLFLTKTKPLVADPPRDLWSLDSFSQLVERKLSSRKIYESSYILDDKEYVLKYKTELRGAVLRAKASPQGLLKGYDVYIAAHVQPTARMLSCIVRSAGGNFLEEATK</sequence>